<feature type="transmembrane region" description="Helical" evidence="2">
    <location>
        <begin position="93"/>
        <end position="118"/>
    </location>
</feature>
<evidence type="ECO:0000313" key="3">
    <source>
        <dbReference type="EMBL" id="KAH0545431.1"/>
    </source>
</evidence>
<dbReference type="InterPro" id="IPR009291">
    <property type="entry name" value="Vps62"/>
</dbReference>
<feature type="compositionally biased region" description="Pro residues" evidence="1">
    <location>
        <begin position="23"/>
        <end position="32"/>
    </location>
</feature>
<evidence type="ECO:0000313" key="4">
    <source>
        <dbReference type="Proteomes" id="UP000698800"/>
    </source>
</evidence>
<dbReference type="Pfam" id="PF11374">
    <property type="entry name" value="DUF3176"/>
    <property type="match status" value="1"/>
</dbReference>
<keyword evidence="2" id="KW-0472">Membrane</keyword>
<dbReference type="PANTHER" id="PTHR35394">
    <property type="entry name" value="DUF3176 DOMAIN-CONTAINING PROTEIN"/>
    <property type="match status" value="1"/>
</dbReference>
<feature type="region of interest" description="Disordered" evidence="1">
    <location>
        <begin position="423"/>
        <end position="483"/>
    </location>
</feature>
<feature type="transmembrane region" description="Helical" evidence="2">
    <location>
        <begin position="61"/>
        <end position="81"/>
    </location>
</feature>
<gene>
    <name evidence="3" type="ORF">FGG08_000432</name>
</gene>
<dbReference type="Proteomes" id="UP000698800">
    <property type="component" value="Unassembled WGS sequence"/>
</dbReference>
<protein>
    <submittedName>
        <fullName evidence="3">Uncharacterized protein</fullName>
    </submittedName>
</protein>
<dbReference type="Pfam" id="PF06101">
    <property type="entry name" value="Vps62"/>
    <property type="match status" value="1"/>
</dbReference>
<dbReference type="InterPro" id="IPR021514">
    <property type="entry name" value="DUF3176"/>
</dbReference>
<sequence length="1046" mass="112780">MQNFGTPPYQRENGVSSTQYPIDNPPYSPPPHIHPRPQHHHLPPSAEKKPSLRTDTFLPELLAALLSLVCLAATALLLWRYDGRPLSEWQLGITLNALVSVLATVAKSALAMAVSAGLSQGKWVWFSGGRRGLRDIETFDGASRGPVGGVELLWLMKGRHLVSLGAFVMIMSVAVGPFIQQVISIRGFDVPFAGIAGDATVPYSERYDMGSEFLQEISIVDKGGNSFGTTFTHLDFSMTSAIYKGLTASQASLLQEIPFTCSTGNCTWPVFPSLAVCSQCHDVTSLLSRTSEVAAPFALIKSGQNLAVMTTNVTTYSLPNGVQINNADGLLEAGGVSTFMTAGYTRQPSQTMNFKENEMMLFSISTIRAGDEYEGNRTDWVDASVKAAECALYYCINAYDASATKGTLSEEIVASWSIKDPSSWQPLPLSDQPSGTEITHGSLDDLANPDGLAGDPTQGYLNRTDLELSPPPQDDQEKYNFPPSTKYSIAQPSIDSISNFLTTLFTNDANNTDIGFTGIAIRDLAKNTFEYSPDVMQILYDSTLNRTDPTPVTLLANLARSLTNSIRTNPQTGALSAGTVARTVPQFHVRWAWMVFPAAVVVLGCVFLVGAMWESWRAGVGVWKGSVLAVLWHGFDGEVRGVVGEAGGVGEMRKRAEGVEFALWVVVAAGIQPRETTAIPDYVNTYAPLVYLDQNELYLPSDIQAQLNNTYAALNFTAIKNAPSPLLLSNVDQLNAIGNCDVDNFDACPVYLTSKDNVTTDPPWLYGVLPDPTTHETVGARSCAIIVYDHGDGMVDAFYMYFYAFNLGNTVLGQTLGNHVGDWEHTMLRFKDGKPVSMWYSQHDSGQAFTYESLSKNGTRPIVYSALGTHASYTVPGTHSRSIATLLINDTTSAGPLWDPILSAYYYTFAKTPSFTPSDPSTPTSWLSFLGRWGDERYPDSDPRQTNFLNLSVAWKYETGPTGPLDKSLVREDVCPEGSKECVTSSVLPGVSGSSVPATVSRSVSATATSKGGGVSSTAKAAAGSVRSADVRLGVAGMAVAAAVML</sequence>
<dbReference type="OrthoDB" id="188042at2759"/>
<keyword evidence="4" id="KW-1185">Reference proteome</keyword>
<evidence type="ECO:0000256" key="2">
    <source>
        <dbReference type="SAM" id="Phobius"/>
    </source>
</evidence>
<keyword evidence="2" id="KW-1133">Transmembrane helix</keyword>
<organism evidence="3 4">
    <name type="scientific">Glutinoglossum americanum</name>
    <dbReference type="NCBI Taxonomy" id="1670608"/>
    <lineage>
        <taxon>Eukaryota</taxon>
        <taxon>Fungi</taxon>
        <taxon>Dikarya</taxon>
        <taxon>Ascomycota</taxon>
        <taxon>Pezizomycotina</taxon>
        <taxon>Geoglossomycetes</taxon>
        <taxon>Geoglossales</taxon>
        <taxon>Geoglossaceae</taxon>
        <taxon>Glutinoglossum</taxon>
    </lineage>
</organism>
<name>A0A9P8I3S1_9PEZI</name>
<feature type="region of interest" description="Disordered" evidence="1">
    <location>
        <begin position="1"/>
        <end position="50"/>
    </location>
</feature>
<dbReference type="EMBL" id="JAGHQL010000005">
    <property type="protein sequence ID" value="KAH0545431.1"/>
    <property type="molecule type" value="Genomic_DNA"/>
</dbReference>
<accession>A0A9P8I3S1</accession>
<dbReference type="AlphaFoldDB" id="A0A9P8I3S1"/>
<keyword evidence="2" id="KW-0812">Transmembrane</keyword>
<feature type="compositionally biased region" description="Basic residues" evidence="1">
    <location>
        <begin position="33"/>
        <end position="42"/>
    </location>
</feature>
<feature type="transmembrane region" description="Helical" evidence="2">
    <location>
        <begin position="161"/>
        <end position="179"/>
    </location>
</feature>
<reference evidence="3" key="1">
    <citation type="submission" date="2021-03" db="EMBL/GenBank/DDBJ databases">
        <title>Comparative genomics and phylogenomic investigation of the class Geoglossomycetes provide insights into ecological specialization and systematics.</title>
        <authorList>
            <person name="Melie T."/>
            <person name="Pirro S."/>
            <person name="Miller A.N."/>
            <person name="Quandt A."/>
        </authorList>
    </citation>
    <scope>NUCLEOTIDE SEQUENCE</scope>
    <source>
        <strain evidence="3">GBOQ0MN5Z8</strain>
    </source>
</reference>
<feature type="compositionally biased region" description="Polar residues" evidence="1">
    <location>
        <begin position="423"/>
        <end position="439"/>
    </location>
</feature>
<dbReference type="PANTHER" id="PTHR35394:SF5">
    <property type="entry name" value="DUF3176 DOMAIN-CONTAINING PROTEIN"/>
    <property type="match status" value="1"/>
</dbReference>
<comment type="caution">
    <text evidence="3">The sequence shown here is derived from an EMBL/GenBank/DDBJ whole genome shotgun (WGS) entry which is preliminary data.</text>
</comment>
<feature type="transmembrane region" description="Helical" evidence="2">
    <location>
        <begin position="591"/>
        <end position="613"/>
    </location>
</feature>
<proteinExistence type="predicted"/>
<evidence type="ECO:0000256" key="1">
    <source>
        <dbReference type="SAM" id="MobiDB-lite"/>
    </source>
</evidence>